<keyword evidence="2" id="KW-1185">Reference proteome</keyword>
<reference evidence="1" key="1">
    <citation type="submission" date="2021-11" db="EMBL/GenBank/DDBJ databases">
        <title>Fusarium solani-melongenae Genome sequencing and assembly.</title>
        <authorList>
            <person name="Xie S."/>
            <person name="Huang L."/>
            <person name="Zhang X."/>
        </authorList>
    </citation>
    <scope>NUCLEOTIDE SEQUENCE</scope>
    <source>
        <strain evidence="1">CRI 24-3</strain>
    </source>
</reference>
<proteinExistence type="predicted"/>
<dbReference type="Proteomes" id="UP000830768">
    <property type="component" value="Chromosome 1"/>
</dbReference>
<organism evidence="1 2">
    <name type="scientific">Fusarium solani subsp. cucurbitae</name>
    <name type="common">Neocosmosporum cucurbitae</name>
    <dbReference type="NCBI Taxonomy" id="2747967"/>
    <lineage>
        <taxon>Eukaryota</taxon>
        <taxon>Fungi</taxon>
        <taxon>Dikarya</taxon>
        <taxon>Ascomycota</taxon>
        <taxon>Pezizomycotina</taxon>
        <taxon>Sordariomycetes</taxon>
        <taxon>Hypocreomycetidae</taxon>
        <taxon>Hypocreales</taxon>
        <taxon>Nectriaceae</taxon>
        <taxon>Fusarium</taxon>
        <taxon>Fusarium solani species complex</taxon>
    </lineage>
</organism>
<evidence type="ECO:0000313" key="1">
    <source>
        <dbReference type="EMBL" id="UPK89574.1"/>
    </source>
</evidence>
<dbReference type="EMBL" id="CP090030">
    <property type="protein sequence ID" value="UPK89574.1"/>
    <property type="molecule type" value="Genomic_DNA"/>
</dbReference>
<evidence type="ECO:0000313" key="2">
    <source>
        <dbReference type="Proteomes" id="UP000830768"/>
    </source>
</evidence>
<accession>A0ACD3YL17</accession>
<sequence>MAPDDAFSSLTSPPGGPYLCASCIDALSYVRNGRYRTAHGHLTRSGFLEAVANKCFICWRLFQTLDSICQEFLQALARYEHLEDPERDHRKSLTSLYGLDGVRNRSGIHMASRFHTNLSQWVKSCAGFVDAPAWEGTIDLIRQWLQACVSDHPQCAHRAEDTDWFPTRVLDLGPPELTESDRTTVKIIAREQVVPGNRYVTLSHRWNPLIPKLTSWNLEAWSLEIPVEVLTKTFRDFITVSRLLGFRYVWIDSLCIIQESEHGGSDWAQECLTMDLVYRNSFCNLSADWAIDSDGFFLDRKVRQFDLPIVSIKFRSTEDSEDSEEQEFEYFLVDNDTWDCEVTDSPINSRGWVLQERFLSPRVLHFCQNEVLFECCEASKSERLRKSTPAIDKAAFKPFKNLVDEFVGTSDTAACHRVWNRLPEIYNICDLTYPEDKLVAISGIARYLKTFLVDDVYVMGIWASDINAQMLWSCNENMIRDHFVDCQSLGELEPLSEPAIRTVSTPLRQCKGPTFSWVSTELCVYYSETTYPLKSVCKCIKLVKYREGRDPFDDEPITEDIFDYPSQPMVELKVVGLLRRVRLIDTGRVFLGAVFLDENDRRPGRYKSLRNLSGTMVFLDFPIDPSEIPSIESRVYFCMLCNESTSIVLELADPEMGRFRRIGMIMHPSPIPGPVMGFPGWNYDPETQMHTIYII</sequence>
<name>A0ACD3YL17_FUSSC</name>
<protein>
    <submittedName>
        <fullName evidence="1">Uncharacterized protein</fullName>
    </submittedName>
</protein>
<gene>
    <name evidence="1" type="ORF">LCI18_000509</name>
</gene>